<evidence type="ECO:0000313" key="7">
    <source>
        <dbReference type="EMBL" id="AEY59430.1"/>
    </source>
</evidence>
<dbReference type="GO" id="GO:0007030">
    <property type="term" value="P:Golgi organization"/>
    <property type="evidence" value="ECO:0007669"/>
    <property type="project" value="TreeGrafter"/>
</dbReference>
<evidence type="ECO:0000256" key="5">
    <source>
        <dbReference type="ARBA" id="ARBA00023136"/>
    </source>
</evidence>
<evidence type="ECO:0000256" key="2">
    <source>
        <dbReference type="ARBA" id="ARBA00007284"/>
    </source>
</evidence>
<dbReference type="InterPro" id="IPR008628">
    <property type="entry name" value="GPP34-like"/>
</dbReference>
<gene>
    <name evidence="7" type="ORF">ACCB02594</name>
</gene>
<feature type="compositionally biased region" description="Polar residues" evidence="6">
    <location>
        <begin position="43"/>
        <end position="55"/>
    </location>
</feature>
<dbReference type="GO" id="GO:0006890">
    <property type="term" value="P:retrograde vesicle-mediated transport, Golgi to endoplasmic reticulum"/>
    <property type="evidence" value="ECO:0007669"/>
    <property type="project" value="TreeGrafter"/>
</dbReference>
<reference evidence="7" key="1">
    <citation type="submission" date="2011-11" db="EMBL/GenBank/DDBJ databases">
        <title>Decoding the brain transcriptome of the Eastern honeybee (Apis cerana) based on pyrosequencing.</title>
        <authorList>
            <person name="Sun L."/>
            <person name="Zheng H."/>
            <person name="Wang Y."/>
            <person name="Xie X."/>
            <person name="Zhu Y."/>
            <person name="Gu W."/>
            <person name="Wang S."/>
        </authorList>
    </citation>
    <scope>NUCLEOTIDE SEQUENCE</scope>
    <source>
        <tissue evidence="7">Brain</tissue>
    </source>
</reference>
<dbReference type="GO" id="GO:0005802">
    <property type="term" value="C:trans-Golgi network"/>
    <property type="evidence" value="ECO:0007669"/>
    <property type="project" value="TreeGrafter"/>
</dbReference>
<keyword evidence="4" id="KW-0446">Lipid-binding</keyword>
<dbReference type="AlphaFoldDB" id="V9IEC0"/>
<dbReference type="Gene3D" id="1.10.3630.10">
    <property type="entry name" value="yeast vps74-n-term truncation variant domain like"/>
    <property type="match status" value="1"/>
</dbReference>
<evidence type="ECO:0000256" key="6">
    <source>
        <dbReference type="SAM" id="MobiDB-lite"/>
    </source>
</evidence>
<dbReference type="GO" id="GO:0031985">
    <property type="term" value="C:Golgi cisterna"/>
    <property type="evidence" value="ECO:0007669"/>
    <property type="project" value="TreeGrafter"/>
</dbReference>
<organism evidence="7">
    <name type="scientific">Apis cerana</name>
    <name type="common">Indian honeybee</name>
    <dbReference type="NCBI Taxonomy" id="7461"/>
    <lineage>
        <taxon>Eukaryota</taxon>
        <taxon>Metazoa</taxon>
        <taxon>Ecdysozoa</taxon>
        <taxon>Arthropoda</taxon>
        <taxon>Hexapoda</taxon>
        <taxon>Insecta</taxon>
        <taxon>Pterygota</taxon>
        <taxon>Neoptera</taxon>
        <taxon>Endopterygota</taxon>
        <taxon>Hymenoptera</taxon>
        <taxon>Apocrita</taxon>
        <taxon>Aculeata</taxon>
        <taxon>Apoidea</taxon>
        <taxon>Anthophila</taxon>
        <taxon>Apidae</taxon>
        <taxon>Apis</taxon>
    </lineage>
</organism>
<keyword evidence="5" id="KW-0472">Membrane</keyword>
<accession>V9IEC0</accession>
<comment type="subcellular location">
    <subcellularLocation>
        <location evidence="1">Golgi apparatus membrane</location>
        <topology evidence="1">Peripheral membrane protein</topology>
        <orientation evidence="1">Cytoplasmic side</orientation>
    </subcellularLocation>
</comment>
<evidence type="ECO:0000256" key="1">
    <source>
        <dbReference type="ARBA" id="ARBA00004255"/>
    </source>
</evidence>
<dbReference type="Pfam" id="PF05719">
    <property type="entry name" value="GPP34"/>
    <property type="match status" value="1"/>
</dbReference>
<comment type="similarity">
    <text evidence="2">Belongs to the GOLPH3/VPS74 family.</text>
</comment>
<dbReference type="GO" id="GO:0000139">
    <property type="term" value="C:Golgi membrane"/>
    <property type="evidence" value="ECO:0007669"/>
    <property type="project" value="UniProtKB-SubCell"/>
</dbReference>
<dbReference type="PANTHER" id="PTHR12704">
    <property type="entry name" value="TRANS-GOLGI PROTEIN GMX33"/>
    <property type="match status" value="1"/>
</dbReference>
<sequence length="131" mass="14474">MMNRTDGLVQRRRVVNSSSGSGLGQDGSNDIGNDKLSGHGMDTDSNTQKDLNSNPKIDDDSDKETRLTLMEEVLLLGLKDKEGYTSFWNDCISSGLRGCILAELGFRGRVELEKAGMRKKRTIGEKTSFEK</sequence>
<name>V9IEC0_APICE</name>
<dbReference type="GO" id="GO:0005829">
    <property type="term" value="C:cytosol"/>
    <property type="evidence" value="ECO:0007669"/>
    <property type="project" value="TreeGrafter"/>
</dbReference>
<evidence type="ECO:0000256" key="3">
    <source>
        <dbReference type="ARBA" id="ARBA00023034"/>
    </source>
</evidence>
<proteinExistence type="evidence at transcript level"/>
<dbReference type="InterPro" id="IPR038261">
    <property type="entry name" value="GPP34-like_sf"/>
</dbReference>
<evidence type="ECO:0000256" key="4">
    <source>
        <dbReference type="ARBA" id="ARBA00023121"/>
    </source>
</evidence>
<feature type="region of interest" description="Disordered" evidence="6">
    <location>
        <begin position="1"/>
        <end position="64"/>
    </location>
</feature>
<dbReference type="EMBL" id="JR041388">
    <property type="protein sequence ID" value="AEY59430.1"/>
    <property type="molecule type" value="mRNA"/>
</dbReference>
<dbReference type="GO" id="GO:0070273">
    <property type="term" value="F:phosphatidylinositol-4-phosphate binding"/>
    <property type="evidence" value="ECO:0007669"/>
    <property type="project" value="InterPro"/>
</dbReference>
<dbReference type="GO" id="GO:0043001">
    <property type="term" value="P:Golgi to plasma membrane protein transport"/>
    <property type="evidence" value="ECO:0007669"/>
    <property type="project" value="TreeGrafter"/>
</dbReference>
<keyword evidence="3" id="KW-0333">Golgi apparatus</keyword>
<protein>
    <submittedName>
        <fullName evidence="7">Golgi phosphoprotein 3</fullName>
    </submittedName>
</protein>
<dbReference type="GO" id="GO:0048194">
    <property type="term" value="P:Golgi vesicle budding"/>
    <property type="evidence" value="ECO:0007669"/>
    <property type="project" value="TreeGrafter"/>
</dbReference>
<dbReference type="PANTHER" id="PTHR12704:SF2">
    <property type="entry name" value="GOLGI PHOSPHOPROTEIN 3 HOMOLOG SAURON"/>
    <property type="match status" value="1"/>
</dbReference>